<name>A0ABP0KSJ2_9DINO</name>
<dbReference type="PANTHER" id="PTHR11060">
    <property type="entry name" value="PROTEIN MEMO1"/>
    <property type="match status" value="1"/>
</dbReference>
<dbReference type="CDD" id="cd07361">
    <property type="entry name" value="MEMO_like"/>
    <property type="match status" value="1"/>
</dbReference>
<gene>
    <name evidence="2" type="ORF">CCMP2556_LOCUS17658</name>
</gene>
<dbReference type="NCBIfam" id="TIGR04336">
    <property type="entry name" value="AmmeMemoSam_B"/>
    <property type="match status" value="1"/>
</dbReference>
<dbReference type="PANTHER" id="PTHR11060:SF0">
    <property type="entry name" value="PROTEIN MEMO1"/>
    <property type="match status" value="1"/>
</dbReference>
<evidence type="ECO:0000256" key="1">
    <source>
        <dbReference type="ARBA" id="ARBA00006315"/>
    </source>
</evidence>
<dbReference type="Gene3D" id="3.40.830.10">
    <property type="entry name" value="LigB-like"/>
    <property type="match status" value="1"/>
</dbReference>
<sequence>MDYPSEANGWYIYGPHFTRFPIAPTHGGYAAAGREVELVPLQSTWLKRTTELSEELPPAQRRWLPARERLTVQGSPLGGLVRASGAEGRRLERAVDEEVHRTPRSCGSRHAGSADHFQVQLTTESEAQVKAWQSRWIIYQPHWQLAPGLMEALQATYLKRSWQVSHTLPPHEKLYIRPHERLRLGTAGLPAPEGHLQVDLEPVELERLRATEPRSPLCRYFSADPLRLQQELETCFSDARFGPASLATRAGTGAGALVGLLLPHGAFCNSGFVAAHGYQLLADSLTGPLDLAVLIGNNHAAWNRVALCDQDWATPLGVLEVDHRALKQLLCAVPGVPVQRQVHATEHSIENQLPFLQHLQLSGETRLRILPVGVGAVALSEAQQLANQLAALVRSVEHGHQVVVIGTTDFSHEGPSYGGRCMSVPEITRLTKEKDKPLLEAVRAMDVEKLLSLAQARSCTMCGAGAAAVLLLTCQALGASQCRQLRYLVNTEVTPCDSTTGFAAFALEKKERRDAGRPARSCFLI</sequence>
<accession>A0ABP0KSJ2</accession>
<evidence type="ECO:0000313" key="2">
    <source>
        <dbReference type="EMBL" id="CAK9029866.1"/>
    </source>
</evidence>
<evidence type="ECO:0000313" key="3">
    <source>
        <dbReference type="Proteomes" id="UP001642484"/>
    </source>
</evidence>
<comment type="caution">
    <text evidence="2">The sequence shown here is derived from an EMBL/GenBank/DDBJ whole genome shotgun (WGS) entry which is preliminary data.</text>
</comment>
<comment type="similarity">
    <text evidence="1">Belongs to the MEMO1 family.</text>
</comment>
<protein>
    <recommendedName>
        <fullName evidence="4">AmmeMemoRadiSam system protein B</fullName>
    </recommendedName>
</protein>
<dbReference type="Proteomes" id="UP001642484">
    <property type="component" value="Unassembled WGS sequence"/>
</dbReference>
<dbReference type="EMBL" id="CAXAMN010009813">
    <property type="protein sequence ID" value="CAK9029866.1"/>
    <property type="molecule type" value="Genomic_DNA"/>
</dbReference>
<keyword evidence="3" id="KW-1185">Reference proteome</keyword>
<evidence type="ECO:0008006" key="4">
    <source>
        <dbReference type="Google" id="ProtNLM"/>
    </source>
</evidence>
<proteinExistence type="inferred from homology"/>
<dbReference type="Pfam" id="PF01875">
    <property type="entry name" value="Memo"/>
    <property type="match status" value="1"/>
</dbReference>
<reference evidence="2 3" key="1">
    <citation type="submission" date="2024-02" db="EMBL/GenBank/DDBJ databases">
        <authorList>
            <person name="Chen Y."/>
            <person name="Shah S."/>
            <person name="Dougan E. K."/>
            <person name="Thang M."/>
            <person name="Chan C."/>
        </authorList>
    </citation>
    <scope>NUCLEOTIDE SEQUENCE [LARGE SCALE GENOMIC DNA]</scope>
</reference>
<dbReference type="SUPFAM" id="SSF53213">
    <property type="entry name" value="LigB-like"/>
    <property type="match status" value="1"/>
</dbReference>
<organism evidence="2 3">
    <name type="scientific">Durusdinium trenchii</name>
    <dbReference type="NCBI Taxonomy" id="1381693"/>
    <lineage>
        <taxon>Eukaryota</taxon>
        <taxon>Sar</taxon>
        <taxon>Alveolata</taxon>
        <taxon>Dinophyceae</taxon>
        <taxon>Suessiales</taxon>
        <taxon>Symbiodiniaceae</taxon>
        <taxon>Durusdinium</taxon>
    </lineage>
</organism>
<dbReference type="InterPro" id="IPR002737">
    <property type="entry name" value="MEMO1_fam"/>
</dbReference>